<dbReference type="InterPro" id="IPR014980">
    <property type="entry name" value="DOPA_dioxygen"/>
</dbReference>
<dbReference type="KEGG" id="csl:COCSUDRAFT_52516"/>
<proteinExistence type="predicted"/>
<reference evidence="1 2" key="1">
    <citation type="journal article" date="2012" name="Genome Biol.">
        <title>The genome of the polar eukaryotic microalga coccomyxa subellipsoidea reveals traits of cold adaptation.</title>
        <authorList>
            <person name="Blanc G."/>
            <person name="Agarkova I."/>
            <person name="Grimwood J."/>
            <person name="Kuo A."/>
            <person name="Brueggeman A."/>
            <person name="Dunigan D."/>
            <person name="Gurnon J."/>
            <person name="Ladunga I."/>
            <person name="Lindquist E."/>
            <person name="Lucas S."/>
            <person name="Pangilinan J."/>
            <person name="Proschold T."/>
            <person name="Salamov A."/>
            <person name="Schmutz J."/>
            <person name="Weeks D."/>
            <person name="Yamada T."/>
            <person name="Claverie J.M."/>
            <person name="Grigoriev I."/>
            <person name="Van Etten J."/>
            <person name="Lomsadze A."/>
            <person name="Borodovsky M."/>
        </authorList>
    </citation>
    <scope>NUCLEOTIDE SEQUENCE [LARGE SCALE GENOMIC DNA]</scope>
    <source>
        <strain evidence="1 2">C-169</strain>
    </source>
</reference>
<dbReference type="SUPFAM" id="SSF143410">
    <property type="entry name" value="DOPA-like"/>
    <property type="match status" value="1"/>
</dbReference>
<keyword evidence="2" id="KW-1185">Reference proteome</keyword>
<dbReference type="eggNOG" id="ENOG502S93P">
    <property type="taxonomic scope" value="Eukaryota"/>
</dbReference>
<dbReference type="Pfam" id="PF08883">
    <property type="entry name" value="DOPA_dioxygen"/>
    <property type="match status" value="1"/>
</dbReference>
<organism evidence="1 2">
    <name type="scientific">Coccomyxa subellipsoidea (strain C-169)</name>
    <name type="common">Green microalga</name>
    <dbReference type="NCBI Taxonomy" id="574566"/>
    <lineage>
        <taxon>Eukaryota</taxon>
        <taxon>Viridiplantae</taxon>
        <taxon>Chlorophyta</taxon>
        <taxon>core chlorophytes</taxon>
        <taxon>Trebouxiophyceae</taxon>
        <taxon>Trebouxiophyceae incertae sedis</taxon>
        <taxon>Coccomyxaceae</taxon>
        <taxon>Coccomyxa</taxon>
        <taxon>Coccomyxa subellipsoidea</taxon>
    </lineage>
</organism>
<dbReference type="InterPro" id="IPR023389">
    <property type="entry name" value="DOPA-like_sf"/>
</dbReference>
<gene>
    <name evidence="1" type="ORF">COCSUDRAFT_52516</name>
</gene>
<dbReference type="Proteomes" id="UP000007264">
    <property type="component" value="Unassembled WGS sequence"/>
</dbReference>
<evidence type="ECO:0000313" key="2">
    <source>
        <dbReference type="Proteomes" id="UP000007264"/>
    </source>
</evidence>
<protein>
    <submittedName>
        <fullName evidence="1">Uncharacterized protein</fullName>
    </submittedName>
</protein>
<dbReference type="AlphaFoldDB" id="I0Z8M5"/>
<accession>I0Z8M5</accession>
<sequence length="159" mass="18532">MTSRDAFRLYREKTRDKPAYERVYFFHAHIYYNIDDAGEVAKMDALHKTLQGSFSQDDHYEVHTLQTKPVGPHPLPNLEVLFTRDRFTEFVSYLTFTMPPTFSALIHQLTSDQLGDHTTRAMWLGKQLPLKPEILHKMDERSAAKGMSEEEIVWAVHAH</sequence>
<dbReference type="OrthoDB" id="9970095at2759"/>
<dbReference type="GeneID" id="17045003"/>
<dbReference type="PANTHER" id="PTHR36423">
    <property type="entry name" value="AFR070WP"/>
    <property type="match status" value="1"/>
</dbReference>
<comment type="caution">
    <text evidence="1">The sequence shown here is derived from an EMBL/GenBank/DDBJ whole genome shotgun (WGS) entry which is preliminary data.</text>
</comment>
<dbReference type="EMBL" id="AGSI01000002">
    <property type="protein sequence ID" value="EIE26994.1"/>
    <property type="molecule type" value="Genomic_DNA"/>
</dbReference>
<evidence type="ECO:0000313" key="1">
    <source>
        <dbReference type="EMBL" id="EIE26994.1"/>
    </source>
</evidence>
<dbReference type="RefSeq" id="XP_005651538.1">
    <property type="nucleotide sequence ID" value="XM_005651481.1"/>
</dbReference>
<dbReference type="Gene3D" id="3.30.70.1240">
    <property type="entry name" value="DOPA-like domains"/>
    <property type="match status" value="1"/>
</dbReference>
<dbReference type="PANTHER" id="PTHR36423:SF2">
    <property type="entry name" value="AFR070WP"/>
    <property type="match status" value="1"/>
</dbReference>
<name>I0Z8M5_COCSC</name>